<name>A0A0A9CPX1_ARUDO</name>
<proteinExistence type="predicted"/>
<organism evidence="1">
    <name type="scientific">Arundo donax</name>
    <name type="common">Giant reed</name>
    <name type="synonym">Donax arundinaceus</name>
    <dbReference type="NCBI Taxonomy" id="35708"/>
    <lineage>
        <taxon>Eukaryota</taxon>
        <taxon>Viridiplantae</taxon>
        <taxon>Streptophyta</taxon>
        <taxon>Embryophyta</taxon>
        <taxon>Tracheophyta</taxon>
        <taxon>Spermatophyta</taxon>
        <taxon>Magnoliopsida</taxon>
        <taxon>Liliopsida</taxon>
        <taxon>Poales</taxon>
        <taxon>Poaceae</taxon>
        <taxon>PACMAD clade</taxon>
        <taxon>Arundinoideae</taxon>
        <taxon>Arundineae</taxon>
        <taxon>Arundo</taxon>
    </lineage>
</organism>
<keyword evidence="1" id="KW-0808">Transferase</keyword>
<dbReference type="EMBL" id="GBRH01224358">
    <property type="protein sequence ID" value="JAD73537.1"/>
    <property type="molecule type" value="Transcribed_RNA"/>
</dbReference>
<protein>
    <submittedName>
        <fullName evidence="1">Serine/threonine-protein kinase RIO1</fullName>
    </submittedName>
</protein>
<keyword evidence="1" id="KW-0418">Kinase</keyword>
<accession>A0A0A9CPX1</accession>
<evidence type="ECO:0000313" key="1">
    <source>
        <dbReference type="EMBL" id="JAD73537.1"/>
    </source>
</evidence>
<dbReference type="AlphaFoldDB" id="A0A0A9CPX1"/>
<reference evidence="1" key="1">
    <citation type="submission" date="2014-09" db="EMBL/GenBank/DDBJ databases">
        <authorList>
            <person name="Magalhaes I.L.F."/>
            <person name="Oliveira U."/>
            <person name="Santos F.R."/>
            <person name="Vidigal T.H.D.A."/>
            <person name="Brescovit A.D."/>
            <person name="Santos A.J."/>
        </authorList>
    </citation>
    <scope>NUCLEOTIDE SEQUENCE</scope>
    <source>
        <tissue evidence="1">Shoot tissue taken approximately 20 cm above the soil surface</tissue>
    </source>
</reference>
<reference evidence="1" key="2">
    <citation type="journal article" date="2015" name="Data Brief">
        <title>Shoot transcriptome of the giant reed, Arundo donax.</title>
        <authorList>
            <person name="Barrero R.A."/>
            <person name="Guerrero F.D."/>
            <person name="Moolhuijzen P."/>
            <person name="Goolsby J.A."/>
            <person name="Tidwell J."/>
            <person name="Bellgard S.E."/>
            <person name="Bellgard M.I."/>
        </authorList>
    </citation>
    <scope>NUCLEOTIDE SEQUENCE</scope>
    <source>
        <tissue evidence="1">Shoot tissue taken approximately 20 cm above the soil surface</tissue>
    </source>
</reference>
<dbReference type="GO" id="GO:0016301">
    <property type="term" value="F:kinase activity"/>
    <property type="evidence" value="ECO:0007669"/>
    <property type="project" value="UniProtKB-KW"/>
</dbReference>
<sequence length="76" mass="8880">MKPQEQWYRASDSSCSHSYKISHFLFSPGLNHFPRIVLAVAMSETIISLNISVSIPAINKWHACVFFFRSTFFYKY</sequence>